<evidence type="ECO:0000313" key="3">
    <source>
        <dbReference type="EMBL" id="KAB8178278.1"/>
    </source>
</evidence>
<dbReference type="Gene3D" id="3.40.50.720">
    <property type="entry name" value="NAD(P)-binding Rossmann-like Domain"/>
    <property type="match status" value="1"/>
</dbReference>
<dbReference type="PANTHER" id="PTHR43639">
    <property type="entry name" value="OXIDOREDUCTASE, SHORT-CHAIN DEHYDROGENASE/REDUCTASE FAMILY (AFU_ORTHOLOGUE AFUA_5G02870)"/>
    <property type="match status" value="1"/>
</dbReference>
<dbReference type="SUPFAM" id="SSF51735">
    <property type="entry name" value="NAD(P)-binding Rossmann-fold domains"/>
    <property type="match status" value="1"/>
</dbReference>
<proteinExistence type="inferred from homology"/>
<comment type="similarity">
    <text evidence="1">Belongs to the short-chain dehydrogenases/reductases (SDR) family.</text>
</comment>
<dbReference type="Proteomes" id="UP000313066">
    <property type="component" value="Unassembled WGS sequence"/>
</dbReference>
<keyword evidence="4" id="KW-1185">Reference proteome</keyword>
<dbReference type="PANTHER" id="PTHR43639:SF1">
    <property type="entry name" value="SHORT-CHAIN DEHYDROGENASE_REDUCTASE FAMILY PROTEIN"/>
    <property type="match status" value="1"/>
</dbReference>
<gene>
    <name evidence="3" type="ORF">FH610_036510</name>
</gene>
<dbReference type="PRINTS" id="PR00081">
    <property type="entry name" value="GDHRDH"/>
</dbReference>
<name>A0A5N6BDR6_9ACTN</name>
<dbReference type="InterPro" id="IPR036291">
    <property type="entry name" value="NAD(P)-bd_dom_sf"/>
</dbReference>
<evidence type="ECO:0000313" key="4">
    <source>
        <dbReference type="Proteomes" id="UP000313066"/>
    </source>
</evidence>
<accession>A0A5N6BDR6</accession>
<reference evidence="3 4" key="1">
    <citation type="submission" date="2019-10" db="EMBL/GenBank/DDBJ databases">
        <title>Nonomuraea sp. nov., isolated from Phyllanthus amarus.</title>
        <authorList>
            <person name="Klykleung N."/>
            <person name="Tanasupawat S."/>
        </authorList>
    </citation>
    <scope>NUCLEOTIDE SEQUENCE [LARGE SCALE GENOMIC DNA]</scope>
    <source>
        <strain evidence="3 4">CR1-09</strain>
    </source>
</reference>
<dbReference type="GO" id="GO:0016491">
    <property type="term" value="F:oxidoreductase activity"/>
    <property type="evidence" value="ECO:0007669"/>
    <property type="project" value="UniProtKB-KW"/>
</dbReference>
<evidence type="ECO:0000256" key="2">
    <source>
        <dbReference type="ARBA" id="ARBA00023002"/>
    </source>
</evidence>
<dbReference type="RefSeq" id="WP_139579802.1">
    <property type="nucleotide sequence ID" value="NZ_VDMA02000028.1"/>
</dbReference>
<comment type="caution">
    <text evidence="3">The sequence shown here is derived from an EMBL/GenBank/DDBJ whole genome shotgun (WGS) entry which is preliminary data.</text>
</comment>
<evidence type="ECO:0000256" key="1">
    <source>
        <dbReference type="ARBA" id="ARBA00006484"/>
    </source>
</evidence>
<dbReference type="Pfam" id="PF13561">
    <property type="entry name" value="adh_short_C2"/>
    <property type="match status" value="1"/>
</dbReference>
<protein>
    <submittedName>
        <fullName evidence="3">SDR family oxidoreductase</fullName>
    </submittedName>
</protein>
<dbReference type="EMBL" id="VDMA02000028">
    <property type="protein sequence ID" value="KAB8178278.1"/>
    <property type="molecule type" value="Genomic_DNA"/>
</dbReference>
<sequence length="253" mass="26089">MDVAATPGLDGRVALVTGATRGLGLAIARKLCASGCHVYLNYAHSDDDAERAVELLSGSKGTATALKFDAAEPDVAPKLLEAVRERHPQLDVFVHNAASFHPMSAVEPQVGDFWDDVRLAVSPLVQAAARLGETMTPGTGRIIAISSMGARSVVPDYVSQGVGKAALESLVRYLAVELAPKGIAVNAVSTGKLDKGAGGPDAPAVRALAARTPAGRLTRPEDVADVVALLCTDEAAWIHGQVITADGGLSIRA</sequence>
<organism evidence="3 4">
    <name type="scientific">Microbispora catharanthi</name>
    <dbReference type="NCBI Taxonomy" id="1712871"/>
    <lineage>
        <taxon>Bacteria</taxon>
        <taxon>Bacillati</taxon>
        <taxon>Actinomycetota</taxon>
        <taxon>Actinomycetes</taxon>
        <taxon>Streptosporangiales</taxon>
        <taxon>Streptosporangiaceae</taxon>
        <taxon>Microbispora</taxon>
    </lineage>
</organism>
<dbReference type="InterPro" id="IPR002347">
    <property type="entry name" value="SDR_fam"/>
</dbReference>
<dbReference type="AlphaFoldDB" id="A0A5N6BDR6"/>
<keyword evidence="2" id="KW-0560">Oxidoreductase</keyword>